<gene>
    <name evidence="2" type="ORF">PVAP13_4NG143742</name>
</gene>
<feature type="region of interest" description="Disordered" evidence="1">
    <location>
        <begin position="105"/>
        <end position="129"/>
    </location>
</feature>
<comment type="caution">
    <text evidence="2">The sequence shown here is derived from an EMBL/GenBank/DDBJ whole genome shotgun (WGS) entry which is preliminary data.</text>
</comment>
<name>A0A8T0TA98_PANVG</name>
<evidence type="ECO:0000256" key="1">
    <source>
        <dbReference type="SAM" id="MobiDB-lite"/>
    </source>
</evidence>
<dbReference type="EMBL" id="CM029044">
    <property type="protein sequence ID" value="KAG2606145.1"/>
    <property type="molecule type" value="Genomic_DNA"/>
</dbReference>
<evidence type="ECO:0000313" key="2">
    <source>
        <dbReference type="EMBL" id="KAG2606145.1"/>
    </source>
</evidence>
<sequence>MVGSPRRPFPQLAPARRTGDRRRPPRRHLSSAARSSSGGRLLRPLQYTGARTAELAAARALLSVEAAAASSLTSCAVDYPSAQLAAAAPISARCTLSTAAAACSCRPAPSSPRRGSERRPTTGGQGSEQ</sequence>
<dbReference type="Proteomes" id="UP000823388">
    <property type="component" value="Chromosome 4N"/>
</dbReference>
<feature type="region of interest" description="Disordered" evidence="1">
    <location>
        <begin position="1"/>
        <end position="44"/>
    </location>
</feature>
<reference evidence="2" key="1">
    <citation type="submission" date="2020-05" db="EMBL/GenBank/DDBJ databases">
        <title>WGS assembly of Panicum virgatum.</title>
        <authorList>
            <person name="Lovell J.T."/>
            <person name="Jenkins J."/>
            <person name="Shu S."/>
            <person name="Juenger T.E."/>
            <person name="Schmutz J."/>
        </authorList>
    </citation>
    <scope>NUCLEOTIDE SEQUENCE</scope>
    <source>
        <strain evidence="2">AP13</strain>
    </source>
</reference>
<protein>
    <submittedName>
        <fullName evidence="2">Uncharacterized protein</fullName>
    </submittedName>
</protein>
<evidence type="ECO:0000313" key="3">
    <source>
        <dbReference type="Proteomes" id="UP000823388"/>
    </source>
</evidence>
<keyword evidence="3" id="KW-1185">Reference proteome</keyword>
<proteinExistence type="predicted"/>
<dbReference type="AlphaFoldDB" id="A0A8T0TA98"/>
<feature type="compositionally biased region" description="Low complexity" evidence="1">
    <location>
        <begin position="30"/>
        <end position="44"/>
    </location>
</feature>
<accession>A0A8T0TA98</accession>
<organism evidence="2 3">
    <name type="scientific">Panicum virgatum</name>
    <name type="common">Blackwell switchgrass</name>
    <dbReference type="NCBI Taxonomy" id="38727"/>
    <lineage>
        <taxon>Eukaryota</taxon>
        <taxon>Viridiplantae</taxon>
        <taxon>Streptophyta</taxon>
        <taxon>Embryophyta</taxon>
        <taxon>Tracheophyta</taxon>
        <taxon>Spermatophyta</taxon>
        <taxon>Magnoliopsida</taxon>
        <taxon>Liliopsida</taxon>
        <taxon>Poales</taxon>
        <taxon>Poaceae</taxon>
        <taxon>PACMAD clade</taxon>
        <taxon>Panicoideae</taxon>
        <taxon>Panicodae</taxon>
        <taxon>Paniceae</taxon>
        <taxon>Panicinae</taxon>
        <taxon>Panicum</taxon>
        <taxon>Panicum sect. Hiantes</taxon>
    </lineage>
</organism>